<feature type="region of interest" description="Disordered" evidence="9">
    <location>
        <begin position="282"/>
        <end position="324"/>
    </location>
</feature>
<dbReference type="SUPFAM" id="SSF56219">
    <property type="entry name" value="DNase I-like"/>
    <property type="match status" value="1"/>
</dbReference>
<keyword evidence="10" id="KW-0812">Transmembrane</keyword>
<dbReference type="GeneID" id="136991439"/>
<gene>
    <name evidence="13" type="primary">LOC136991439</name>
</gene>
<keyword evidence="10" id="KW-0472">Membrane</keyword>
<keyword evidence="6" id="KW-0443">Lipid metabolism</keyword>
<reference evidence="12" key="1">
    <citation type="submission" date="2025-05" db="UniProtKB">
        <authorList>
            <consortium name="RefSeq"/>
        </authorList>
    </citation>
    <scope>NUCLEOTIDE SEQUENCE [LARGE SCALE GENOMIC DNA]</scope>
</reference>
<accession>A0ABM4E7Q4</accession>
<evidence type="ECO:0000259" key="11">
    <source>
        <dbReference type="Pfam" id="PF03372"/>
    </source>
</evidence>
<comment type="catalytic activity">
    <reaction evidence="8">
        <text>N-(hexadecanoyl)-sphing-4-enine-1-phosphocholine + H2O = N-hexadecanoylsphing-4-enine + phosphocholine + H(+)</text>
        <dbReference type="Rhea" id="RHEA:45644"/>
        <dbReference type="ChEBI" id="CHEBI:15377"/>
        <dbReference type="ChEBI" id="CHEBI:15378"/>
        <dbReference type="ChEBI" id="CHEBI:72959"/>
        <dbReference type="ChEBI" id="CHEBI:78646"/>
        <dbReference type="ChEBI" id="CHEBI:295975"/>
    </reaction>
    <physiologicalReaction direction="left-to-right" evidence="8">
        <dbReference type="Rhea" id="RHEA:45645"/>
    </physiologicalReaction>
</comment>
<evidence type="ECO:0000256" key="3">
    <source>
        <dbReference type="ARBA" id="ARBA00006335"/>
    </source>
</evidence>
<evidence type="ECO:0000313" key="12">
    <source>
        <dbReference type="Proteomes" id="UP001652627"/>
    </source>
</evidence>
<feature type="region of interest" description="Disordered" evidence="9">
    <location>
        <begin position="1"/>
        <end position="43"/>
    </location>
</feature>
<proteinExistence type="inferred from homology"/>
<evidence type="ECO:0000256" key="1">
    <source>
        <dbReference type="ARBA" id="ARBA00004760"/>
    </source>
</evidence>
<evidence type="ECO:0000256" key="5">
    <source>
        <dbReference type="ARBA" id="ARBA00022801"/>
    </source>
</evidence>
<dbReference type="Gene3D" id="3.60.10.10">
    <property type="entry name" value="Endonuclease/exonuclease/phosphatase"/>
    <property type="match status" value="1"/>
</dbReference>
<keyword evidence="12" id="KW-1185">Reference proteome</keyword>
<dbReference type="InterPro" id="IPR036691">
    <property type="entry name" value="Endo/exonu/phosph_ase_sf"/>
</dbReference>
<organism evidence="12 13">
    <name type="scientific">Apteryx mantelli</name>
    <name type="common">North Island brown kiwi</name>
    <dbReference type="NCBI Taxonomy" id="2696672"/>
    <lineage>
        <taxon>Eukaryota</taxon>
        <taxon>Metazoa</taxon>
        <taxon>Chordata</taxon>
        <taxon>Craniata</taxon>
        <taxon>Vertebrata</taxon>
        <taxon>Euteleostomi</taxon>
        <taxon>Archelosauria</taxon>
        <taxon>Archosauria</taxon>
        <taxon>Dinosauria</taxon>
        <taxon>Saurischia</taxon>
        <taxon>Theropoda</taxon>
        <taxon>Coelurosauria</taxon>
        <taxon>Aves</taxon>
        <taxon>Palaeognathae</taxon>
        <taxon>Apterygiformes</taxon>
        <taxon>Apterygidae</taxon>
        <taxon>Apteryx</taxon>
    </lineage>
</organism>
<evidence type="ECO:0000256" key="2">
    <source>
        <dbReference type="ARBA" id="ARBA00004991"/>
    </source>
</evidence>
<dbReference type="PANTHER" id="PTHR16320:SF9">
    <property type="entry name" value="SPHINGOMYELIN PHOSPHODIESTERASE 5"/>
    <property type="match status" value="1"/>
</dbReference>
<keyword evidence="6" id="KW-0746">Sphingolipid metabolism</keyword>
<sequence>MPRSPSSSGPRSRRAVGQPSRGGGAGEDPTGCAGASRKEQQEPALALGALLGAPAPQPGPAPQHRPAMVLQESPFSSRALAALNCLAQGLLFPSCWAANQVLDLQETTAEKKRHRRGRCRCCCCCTYAWRALAGLAGLGLLLLSLPAAALGLLLWLPVQAARRPFAYQHAVRPAPAEAWALRQRRTFTFVSANLCLLPSGLAKFSNLGETPQRAAYMARKLAPEPRGPGSAGAGTSARASLVPPRHGAPSSYGVTLCTPLRDGVVVEVPEDDASGSMGRGGIVGHGDAEEHGGVTGHGDAEERGGVTGHGDAEERGSIEEHGDAETCGSIEEHFPADADFLCLQEVFDPGAAALLRRQLGRSFEHIVYDVGAYGLRGGCGGLKVFNSGLFLASRYPVLAVQYHCYPNGAREDAFSAKGLLSVQVLLGSARGQRIVGYISCTHLQAPAADAEIRNAQLTLGLHWIQLFQDTNEQRGDVVAFDVYCGDLNFDNCSRGDTLNQTHPIFEVYQDPCRAAPHRDQPWAMGTLLNYLKIHEEPVSTPEKLKRTLAQAAGRRSYLAGPILRDGRPDPAAQGPCRGRRLDYVLYREHRGPAALRTEVEAISVVTQLATRSDHLPVVLQLAVGPAPP</sequence>
<dbReference type="EC" id="3.1.4.12" evidence="4"/>
<dbReference type="Pfam" id="PF03372">
    <property type="entry name" value="Exo_endo_phos"/>
    <property type="match status" value="1"/>
</dbReference>
<evidence type="ECO:0000256" key="4">
    <source>
        <dbReference type="ARBA" id="ARBA00012369"/>
    </source>
</evidence>
<keyword evidence="5" id="KW-0378">Hydrolase</keyword>
<name>A0ABM4E7Q4_9AVES</name>
<evidence type="ECO:0000256" key="8">
    <source>
        <dbReference type="ARBA" id="ARBA00049371"/>
    </source>
</evidence>
<dbReference type="InterPro" id="IPR017766">
    <property type="entry name" value="Sphingomyelinase/PLipase_C"/>
</dbReference>
<comment type="pathway">
    <text evidence="1">Lipid metabolism; sphingolipid metabolism.</text>
</comment>
<evidence type="ECO:0000313" key="13">
    <source>
        <dbReference type="RefSeq" id="XP_067148668.1"/>
    </source>
</evidence>
<evidence type="ECO:0000256" key="9">
    <source>
        <dbReference type="SAM" id="MobiDB-lite"/>
    </source>
</evidence>
<keyword evidence="10" id="KW-1133">Transmembrane helix</keyword>
<dbReference type="InterPro" id="IPR038772">
    <property type="entry name" value="Sph/SMPD2-like"/>
</dbReference>
<comment type="similarity">
    <text evidence="3">Belongs to the neutral sphingomyelinase family.</text>
</comment>
<comment type="catalytic activity">
    <reaction evidence="7">
        <text>a sphingomyelin + H2O = phosphocholine + an N-acylsphing-4-enine + H(+)</text>
        <dbReference type="Rhea" id="RHEA:19253"/>
        <dbReference type="ChEBI" id="CHEBI:15377"/>
        <dbReference type="ChEBI" id="CHEBI:15378"/>
        <dbReference type="ChEBI" id="CHEBI:17636"/>
        <dbReference type="ChEBI" id="CHEBI:52639"/>
        <dbReference type="ChEBI" id="CHEBI:295975"/>
        <dbReference type="EC" id="3.1.4.12"/>
    </reaction>
    <physiologicalReaction direction="left-to-right" evidence="7">
        <dbReference type="Rhea" id="RHEA:19254"/>
    </physiologicalReaction>
</comment>
<protein>
    <recommendedName>
        <fullName evidence="4">sphingomyelin phosphodiesterase</fullName>
        <ecNumber evidence="4">3.1.4.12</ecNumber>
    </recommendedName>
</protein>
<feature type="compositionally biased region" description="Basic and acidic residues" evidence="9">
    <location>
        <begin position="286"/>
        <end position="324"/>
    </location>
</feature>
<feature type="domain" description="Endonuclease/exonuclease/phosphatase" evidence="11">
    <location>
        <begin position="337"/>
        <end position="614"/>
    </location>
</feature>
<evidence type="ECO:0000256" key="10">
    <source>
        <dbReference type="SAM" id="Phobius"/>
    </source>
</evidence>
<feature type="compositionally biased region" description="Low complexity" evidence="9">
    <location>
        <begin position="1"/>
        <end position="10"/>
    </location>
</feature>
<dbReference type="InterPro" id="IPR005135">
    <property type="entry name" value="Endo/exonuclease/phosphatase"/>
</dbReference>
<feature type="transmembrane region" description="Helical" evidence="10">
    <location>
        <begin position="127"/>
        <end position="156"/>
    </location>
</feature>
<feature type="region of interest" description="Disordered" evidence="9">
    <location>
        <begin position="222"/>
        <end position="250"/>
    </location>
</feature>
<dbReference type="CDD" id="cd09078">
    <property type="entry name" value="nSMase"/>
    <property type="match status" value="1"/>
</dbReference>
<dbReference type="RefSeq" id="XP_067148668.1">
    <property type="nucleotide sequence ID" value="XM_067292567.1"/>
</dbReference>
<comment type="pathway">
    <text evidence="2">Sphingolipid metabolism.</text>
</comment>
<dbReference type="Proteomes" id="UP001652627">
    <property type="component" value="Chromosome 2"/>
</dbReference>
<dbReference type="PANTHER" id="PTHR16320">
    <property type="entry name" value="SPHINGOMYELINASE FAMILY MEMBER"/>
    <property type="match status" value="1"/>
</dbReference>
<evidence type="ECO:0000256" key="7">
    <source>
        <dbReference type="ARBA" id="ARBA00047268"/>
    </source>
</evidence>
<reference evidence="13" key="2">
    <citation type="submission" date="2025-08" db="UniProtKB">
        <authorList>
            <consortium name="RefSeq"/>
        </authorList>
    </citation>
    <scope>IDENTIFICATION</scope>
    <source>
        <tissue evidence="13">Blood</tissue>
    </source>
</reference>
<evidence type="ECO:0000256" key="6">
    <source>
        <dbReference type="ARBA" id="ARBA00022919"/>
    </source>
</evidence>